<dbReference type="Pfam" id="PF00324">
    <property type="entry name" value="AA_permease"/>
    <property type="match status" value="1"/>
</dbReference>
<evidence type="ECO:0000256" key="5">
    <source>
        <dbReference type="ARBA" id="ARBA00023136"/>
    </source>
</evidence>
<dbReference type="PANTHER" id="PTHR43341">
    <property type="entry name" value="AMINO ACID PERMEASE"/>
    <property type="match status" value="1"/>
</dbReference>
<dbReference type="OrthoDB" id="10062876at2759"/>
<keyword evidence="4" id="KW-1133">Transmembrane helix</keyword>
<evidence type="ECO:0000313" key="7">
    <source>
        <dbReference type="Proteomes" id="UP000322225"/>
    </source>
</evidence>
<dbReference type="Gene3D" id="1.20.1740.10">
    <property type="entry name" value="Amino acid/polyamine transporter I"/>
    <property type="match status" value="1"/>
</dbReference>
<dbReference type="PANTHER" id="PTHR43341:SF39">
    <property type="entry name" value="AMINO ACID TRANSPORTER (EUROFUNG)-RELATED"/>
    <property type="match status" value="1"/>
</dbReference>
<proteinExistence type="predicted"/>
<dbReference type="GO" id="GO:0015171">
    <property type="term" value="F:amino acid transmembrane transporter activity"/>
    <property type="evidence" value="ECO:0007669"/>
    <property type="project" value="TreeGrafter"/>
</dbReference>
<dbReference type="Proteomes" id="UP000322225">
    <property type="component" value="Chromosome 3"/>
</dbReference>
<name>A0A5M6BUS6_9TREE</name>
<dbReference type="KEGG" id="ksn:43590361"/>
<dbReference type="RefSeq" id="XP_031859421.1">
    <property type="nucleotide sequence ID" value="XM_032006208.1"/>
</dbReference>
<keyword evidence="2" id="KW-0813">Transport</keyword>
<keyword evidence="7" id="KW-1185">Reference proteome</keyword>
<dbReference type="FunFam" id="1.20.1740.10:FF:000001">
    <property type="entry name" value="Amino acid permease"/>
    <property type="match status" value="1"/>
</dbReference>
<evidence type="ECO:0000256" key="1">
    <source>
        <dbReference type="ARBA" id="ARBA00004141"/>
    </source>
</evidence>
<dbReference type="GO" id="GO:0016020">
    <property type="term" value="C:membrane"/>
    <property type="evidence" value="ECO:0007669"/>
    <property type="project" value="UniProtKB-SubCell"/>
</dbReference>
<keyword evidence="3" id="KW-0812">Transmembrane</keyword>
<organism evidence="6 7">
    <name type="scientific">Kwoniella shandongensis</name>
    <dbReference type="NCBI Taxonomy" id="1734106"/>
    <lineage>
        <taxon>Eukaryota</taxon>
        <taxon>Fungi</taxon>
        <taxon>Dikarya</taxon>
        <taxon>Basidiomycota</taxon>
        <taxon>Agaricomycotina</taxon>
        <taxon>Tremellomycetes</taxon>
        <taxon>Tremellales</taxon>
        <taxon>Cryptococcaceae</taxon>
        <taxon>Kwoniella</taxon>
    </lineage>
</organism>
<dbReference type="PIRSF" id="PIRSF006060">
    <property type="entry name" value="AA_transporter"/>
    <property type="match status" value="1"/>
</dbReference>
<evidence type="ECO:0000256" key="2">
    <source>
        <dbReference type="ARBA" id="ARBA00022448"/>
    </source>
</evidence>
<dbReference type="GeneID" id="43590361"/>
<protein>
    <submittedName>
        <fullName evidence="6">Uncharacterized protein</fullName>
    </submittedName>
</protein>
<gene>
    <name evidence="6" type="ORF">CI109_101366</name>
</gene>
<dbReference type="InterPro" id="IPR004841">
    <property type="entry name" value="AA-permease/SLC12A_dom"/>
</dbReference>
<evidence type="ECO:0000256" key="4">
    <source>
        <dbReference type="ARBA" id="ARBA00022989"/>
    </source>
</evidence>
<dbReference type="EMBL" id="CP144053">
    <property type="protein sequence ID" value="WWD16934.1"/>
    <property type="molecule type" value="Genomic_DNA"/>
</dbReference>
<keyword evidence="5" id="KW-0472">Membrane</keyword>
<reference evidence="6" key="2">
    <citation type="submission" date="2024-01" db="EMBL/GenBank/DDBJ databases">
        <title>Comparative genomics of Cryptococcus and Kwoniella reveals pathogenesis evolution and contrasting modes of karyotype evolution via chromosome fusion or intercentromeric recombination.</title>
        <authorList>
            <person name="Coelho M.A."/>
            <person name="David-Palma M."/>
            <person name="Shea T."/>
            <person name="Bowers K."/>
            <person name="McGinley-Smith S."/>
            <person name="Mohammad A.W."/>
            <person name="Gnirke A."/>
            <person name="Yurkov A.M."/>
            <person name="Nowrousian M."/>
            <person name="Sun S."/>
            <person name="Cuomo C.A."/>
            <person name="Heitman J."/>
        </authorList>
    </citation>
    <scope>NUCLEOTIDE SEQUENCE</scope>
    <source>
        <strain evidence="6">CBS 12478</strain>
    </source>
</reference>
<sequence>MSYDKEKEQIQDSVLPISHLDGDHEATNEDKGFHRSLTSRHVGIIALASSIGTGLFLGSGSALKNAGPLGILLGYAAVGLLTCAIALMTAEMAAFIPRAGGTTRHVYMFVDRALGIANGWNFAYSMAITAPAELTAASSLIAFWRPDLNLAIFISVFMVIIIAFNFSSVRVYGETEFVFGVLKILLIVGLILAGLIVDWGGSPSGEFIGGKHWREGAIKEYIKTGSAGRFLAFWSTLTNAAFALINIQIVATAGAEVQNPRKAIPTALKRVFIRIIVFYLASLLVVGLILSSNDPRIGLASGTSGSPFVLAFESAGIKALPSIINAIVITSAFSSGNGCVFLASRTIVGLAHDGAAPKLFLKTNRWGSPYWAVALSCIFMPLAYLECSTSNTPALVFNWFVNLVSVAGLMAWFIIAITFLRFQWALKRLGVDRSELPYRAPMPVFLGWFSTIFSFLIIFFSGYTVFLKGNFTASGFLSNYINAFVLIGLYIVLKFTIKSPFIKPEDMGIVEELEVIRQEREEESGAGKLSIWRRIVDKVVN</sequence>
<evidence type="ECO:0000313" key="6">
    <source>
        <dbReference type="EMBL" id="WWD16934.1"/>
    </source>
</evidence>
<comment type="subcellular location">
    <subcellularLocation>
        <location evidence="1">Membrane</location>
        <topology evidence="1">Multi-pass membrane protein</topology>
    </subcellularLocation>
</comment>
<dbReference type="InterPro" id="IPR050524">
    <property type="entry name" value="APC_YAT"/>
</dbReference>
<reference evidence="6" key="1">
    <citation type="submission" date="2017-08" db="EMBL/GenBank/DDBJ databases">
        <authorList>
            <person name="Cuomo C."/>
            <person name="Billmyre B."/>
            <person name="Heitman J."/>
        </authorList>
    </citation>
    <scope>NUCLEOTIDE SEQUENCE</scope>
    <source>
        <strain evidence="6">CBS 12478</strain>
    </source>
</reference>
<accession>A0A5M6BUS6</accession>
<evidence type="ECO:0000256" key="3">
    <source>
        <dbReference type="ARBA" id="ARBA00022692"/>
    </source>
</evidence>
<dbReference type="AlphaFoldDB" id="A0A5M6BUS6"/>